<comment type="caution">
    <text evidence="2">The sequence shown here is derived from an EMBL/GenBank/DDBJ whole genome shotgun (WGS) entry which is preliminary data.</text>
</comment>
<reference evidence="2 3" key="1">
    <citation type="journal article" date="2023" name="G3 (Bethesda)">
        <title>A chromosome-level genome assembly of Zasmidium syzygii isolated from banana leaves.</title>
        <authorList>
            <person name="van Westerhoven A.C."/>
            <person name="Mehrabi R."/>
            <person name="Talebi R."/>
            <person name="Steentjes M.B.F."/>
            <person name="Corcolon B."/>
            <person name="Chong P.A."/>
            <person name="Kema G.H.J."/>
            <person name="Seidl M.F."/>
        </authorList>
    </citation>
    <scope>NUCLEOTIDE SEQUENCE [LARGE SCALE GENOMIC DNA]</scope>
    <source>
        <strain evidence="2 3">P124</strain>
    </source>
</reference>
<evidence type="ECO:0000313" key="3">
    <source>
        <dbReference type="Proteomes" id="UP001305779"/>
    </source>
</evidence>
<sequence length="146" mass="16647">MANNGPPRPDIYWPPNSEYNRLKAEDNAADQSGDPARVAAVDAEIEYFMVQRHVWRVFNPGWVRPNRTIEQSSDPMLDAPPTYNAAVHLVEADRMAQNRANHQSTPPRPDIYFPPTSEHHRLRAELDESRQAGDHARLETIRAAIE</sequence>
<protein>
    <submittedName>
        <fullName evidence="2">Uncharacterized protein</fullName>
    </submittedName>
</protein>
<accession>A0ABR0E8C4</accession>
<proteinExistence type="predicted"/>
<dbReference type="EMBL" id="JAXOVC010000008">
    <property type="protein sequence ID" value="KAK4497679.1"/>
    <property type="molecule type" value="Genomic_DNA"/>
</dbReference>
<gene>
    <name evidence="2" type="ORF">PRZ48_010332</name>
</gene>
<feature type="region of interest" description="Disordered" evidence="1">
    <location>
        <begin position="1"/>
        <end position="33"/>
    </location>
</feature>
<keyword evidence="3" id="KW-1185">Reference proteome</keyword>
<dbReference type="Proteomes" id="UP001305779">
    <property type="component" value="Unassembled WGS sequence"/>
</dbReference>
<name>A0ABR0E8C4_ZASCE</name>
<evidence type="ECO:0000256" key="1">
    <source>
        <dbReference type="SAM" id="MobiDB-lite"/>
    </source>
</evidence>
<organism evidence="2 3">
    <name type="scientific">Zasmidium cellare</name>
    <name type="common">Wine cellar mold</name>
    <name type="synonym">Racodium cellare</name>
    <dbReference type="NCBI Taxonomy" id="395010"/>
    <lineage>
        <taxon>Eukaryota</taxon>
        <taxon>Fungi</taxon>
        <taxon>Dikarya</taxon>
        <taxon>Ascomycota</taxon>
        <taxon>Pezizomycotina</taxon>
        <taxon>Dothideomycetes</taxon>
        <taxon>Dothideomycetidae</taxon>
        <taxon>Mycosphaerellales</taxon>
        <taxon>Mycosphaerellaceae</taxon>
        <taxon>Zasmidium</taxon>
    </lineage>
</organism>
<evidence type="ECO:0000313" key="2">
    <source>
        <dbReference type="EMBL" id="KAK4497679.1"/>
    </source>
</evidence>